<evidence type="ECO:0000256" key="1">
    <source>
        <dbReference type="SAM" id="MobiDB-lite"/>
    </source>
</evidence>
<protein>
    <submittedName>
        <fullName evidence="2">Uncharacterized protein</fullName>
    </submittedName>
</protein>
<feature type="compositionally biased region" description="Low complexity" evidence="1">
    <location>
        <begin position="11"/>
        <end position="33"/>
    </location>
</feature>
<dbReference type="GeneID" id="100192740"/>
<dbReference type="AlphaFoldDB" id="C0P666"/>
<name>C0P666_MAIZE</name>
<dbReference type="RefSeq" id="NP_001168512.1">
    <property type="nucleotide sequence ID" value="NM_001175041.1"/>
</dbReference>
<feature type="region of interest" description="Disordered" evidence="1">
    <location>
        <begin position="1"/>
        <end position="64"/>
    </location>
</feature>
<organism evidence="2">
    <name type="scientific">Zea mays</name>
    <name type="common">Maize</name>
    <dbReference type="NCBI Taxonomy" id="4577"/>
    <lineage>
        <taxon>Eukaryota</taxon>
        <taxon>Viridiplantae</taxon>
        <taxon>Streptophyta</taxon>
        <taxon>Embryophyta</taxon>
        <taxon>Tracheophyta</taxon>
        <taxon>Spermatophyta</taxon>
        <taxon>Magnoliopsida</taxon>
        <taxon>Liliopsida</taxon>
        <taxon>Poales</taxon>
        <taxon>Poaceae</taxon>
        <taxon>PACMAD clade</taxon>
        <taxon>Panicoideae</taxon>
        <taxon>Andropogonodae</taxon>
        <taxon>Andropogoneae</taxon>
        <taxon>Tripsacinae</taxon>
        <taxon>Zea</taxon>
    </lineage>
</organism>
<accession>C0P666</accession>
<dbReference type="EMBL" id="BT063785">
    <property type="protein sequence ID" value="ACN28482.1"/>
    <property type="molecule type" value="mRNA"/>
</dbReference>
<proteinExistence type="evidence at transcript level"/>
<evidence type="ECO:0000313" key="2">
    <source>
        <dbReference type="EMBL" id="ACN28482.1"/>
    </source>
</evidence>
<sequence>MRAAARRLQPSYGTSIGSSATAAASPTSAVSSSHLWRTARSRSSGWPRRGSSRRARPAKSSGRSLTRLVCRWVPSRFVTRRSHGPPRRLEWSPVCSASPLKLLVAKLAHRRTFAGGAGTS</sequence>
<reference evidence="2" key="1">
    <citation type="journal article" date="2009" name="PLoS Genet.">
        <title>Sequencing, mapping, and analysis of 27,455 maize full-length cDNAs.</title>
        <authorList>
            <person name="Soderlund C."/>
            <person name="Descour A."/>
            <person name="Kudrna D."/>
            <person name="Bomhoff M."/>
            <person name="Boyd L."/>
            <person name="Currie J."/>
            <person name="Angelova A."/>
            <person name="Collura K."/>
            <person name="Wissotski M."/>
            <person name="Ashley E."/>
            <person name="Morrow D."/>
            <person name="Fernandes J."/>
            <person name="Walbot V."/>
            <person name="Yu Y."/>
        </authorList>
    </citation>
    <scope>NUCLEOTIDE SEQUENCE</scope>
    <source>
        <strain evidence="2">B73</strain>
    </source>
</reference>
<dbReference type="OrthoDB" id="354304at2759"/>